<dbReference type="InterPro" id="IPR052130">
    <property type="entry name" value="AEBP2/jing_C2H2-ZnF"/>
</dbReference>
<reference evidence="4 5" key="1">
    <citation type="submission" date="2015-01" db="EMBL/GenBank/DDBJ databases">
        <title>Evolution of Trichinella species and genotypes.</title>
        <authorList>
            <person name="Korhonen P.K."/>
            <person name="Edoardo P."/>
            <person name="Giuseppe L.R."/>
            <person name="Gasser R.B."/>
        </authorList>
    </citation>
    <scope>NUCLEOTIDE SEQUENCE [LARGE SCALE GENOMIC DNA]</scope>
    <source>
        <strain evidence="4">ISS1980</strain>
    </source>
</reference>
<dbReference type="InterPro" id="IPR013087">
    <property type="entry name" value="Znf_C2H2_type"/>
</dbReference>
<dbReference type="PROSITE" id="PS50157">
    <property type="entry name" value="ZINC_FINGER_C2H2_2"/>
    <property type="match status" value="1"/>
</dbReference>
<comment type="caution">
    <text evidence="4">The sequence shown here is derived from an EMBL/GenBank/DDBJ whole genome shotgun (WGS) entry which is preliminary data.</text>
</comment>
<keyword evidence="5" id="KW-1185">Reference proteome</keyword>
<name>A0A0V1M943_9BILA</name>
<keyword evidence="1" id="KW-0863">Zinc-finger</keyword>
<dbReference type="GO" id="GO:0008270">
    <property type="term" value="F:zinc ion binding"/>
    <property type="evidence" value="ECO:0007669"/>
    <property type="project" value="UniProtKB-KW"/>
</dbReference>
<dbReference type="Proteomes" id="UP000054843">
    <property type="component" value="Unassembled WGS sequence"/>
</dbReference>
<evidence type="ECO:0000256" key="2">
    <source>
        <dbReference type="SAM" id="Phobius"/>
    </source>
</evidence>
<keyword evidence="2" id="KW-0472">Membrane</keyword>
<dbReference type="GO" id="GO:0035098">
    <property type="term" value="C:ESC/E(Z) complex"/>
    <property type="evidence" value="ECO:0007669"/>
    <property type="project" value="TreeGrafter"/>
</dbReference>
<evidence type="ECO:0000259" key="3">
    <source>
        <dbReference type="PROSITE" id="PS50157"/>
    </source>
</evidence>
<dbReference type="PROSITE" id="PS00028">
    <property type="entry name" value="ZINC_FINGER_C2H2_1"/>
    <property type="match status" value="1"/>
</dbReference>
<evidence type="ECO:0000313" key="5">
    <source>
        <dbReference type="Proteomes" id="UP000054843"/>
    </source>
</evidence>
<gene>
    <name evidence="4" type="ORF">T10_787</name>
</gene>
<feature type="transmembrane region" description="Helical" evidence="2">
    <location>
        <begin position="6"/>
        <end position="26"/>
    </location>
</feature>
<dbReference type="GO" id="GO:0006357">
    <property type="term" value="P:regulation of transcription by RNA polymerase II"/>
    <property type="evidence" value="ECO:0007669"/>
    <property type="project" value="TreeGrafter"/>
</dbReference>
<keyword evidence="2" id="KW-0812">Transmembrane</keyword>
<dbReference type="STRING" id="268474.A0A0V1M943"/>
<evidence type="ECO:0000313" key="4">
    <source>
        <dbReference type="EMBL" id="KRZ67886.1"/>
    </source>
</evidence>
<dbReference type="Gene3D" id="3.30.160.60">
    <property type="entry name" value="Classic Zinc Finger"/>
    <property type="match status" value="1"/>
</dbReference>
<protein>
    <submittedName>
        <fullName evidence="4">Zinc finger protein jing-like protein</fullName>
    </submittedName>
</protein>
<keyword evidence="1" id="KW-0479">Metal-binding</keyword>
<organism evidence="4 5">
    <name type="scientific">Trichinella papuae</name>
    <dbReference type="NCBI Taxonomy" id="268474"/>
    <lineage>
        <taxon>Eukaryota</taxon>
        <taxon>Metazoa</taxon>
        <taxon>Ecdysozoa</taxon>
        <taxon>Nematoda</taxon>
        <taxon>Enoplea</taxon>
        <taxon>Dorylaimia</taxon>
        <taxon>Trichinellida</taxon>
        <taxon>Trichinellidae</taxon>
        <taxon>Trichinella</taxon>
    </lineage>
</organism>
<keyword evidence="1" id="KW-0862">Zinc</keyword>
<accession>A0A0V1M943</accession>
<proteinExistence type="predicted"/>
<dbReference type="OrthoDB" id="5914674at2759"/>
<dbReference type="PANTHER" id="PTHR46541">
    <property type="entry name" value="ZINC FINGER PROTEIN AEBP2"/>
    <property type="match status" value="1"/>
</dbReference>
<sequence>MFNQNYIQIQFFAALLSLFVVVIFYIRIKRHCSLFIVPSNSENYHFRLKASFDSFTQLERQTLCEADEIKYKLIVYSGVIFPLKVKLVCTFVNKCALCRFLFIVVRVLSALSDDGPVFLLSPCNELYCEIMPVLRPRRRNTKLMQIENKVDEWIQSMQSDDSGFVTGASAETSKRRQSTTNVSKFYNENYCASRRTSLSSLGSAQLSFEITDDNNNNNNNTPQSNNIKPKEENCYRCTVEPRICLWENCQSPQLGPDEYMREHLERHVIEASKNPSTACCLWKGCISKHRLGRSVDWLLPHVEYWHCGPKPFHCPVSNCKTQFATVKLLERHVNAEHAEEGSSSETSKKRTYKPRILKLYSYFGQPMLKFSHTVQNEETDAIESMAKLKAIKELIPRVSHELWCYFNEENMEEQEKSTSLLREALAELKYATDPI</sequence>
<evidence type="ECO:0000256" key="1">
    <source>
        <dbReference type="PROSITE-ProRule" id="PRU00042"/>
    </source>
</evidence>
<feature type="domain" description="C2H2-type" evidence="3">
    <location>
        <begin position="312"/>
        <end position="342"/>
    </location>
</feature>
<keyword evidence="2" id="KW-1133">Transmembrane helix</keyword>
<dbReference type="PANTHER" id="PTHR46541:SF1">
    <property type="entry name" value="ZINC FINGER PROTEIN AEBP2"/>
    <property type="match status" value="1"/>
</dbReference>
<dbReference type="EMBL" id="JYDO01000182">
    <property type="protein sequence ID" value="KRZ67886.1"/>
    <property type="molecule type" value="Genomic_DNA"/>
</dbReference>
<dbReference type="AlphaFoldDB" id="A0A0V1M943"/>